<dbReference type="Gene3D" id="3.30.70.100">
    <property type="match status" value="1"/>
</dbReference>
<dbReference type="PANTHER" id="PTHR21017">
    <property type="entry name" value="NIPSNAP-RELATED"/>
    <property type="match status" value="1"/>
</dbReference>
<keyword evidence="4" id="KW-1185">Reference proteome</keyword>
<accession>A0ABX6YHL8</accession>
<evidence type="ECO:0000313" key="3">
    <source>
        <dbReference type="EMBL" id="QPZ38268.1"/>
    </source>
</evidence>
<comment type="similarity">
    <text evidence="1">Belongs to the NipSnap family.</text>
</comment>
<dbReference type="Pfam" id="PF07978">
    <property type="entry name" value="NIPSNAP"/>
    <property type="match status" value="1"/>
</dbReference>
<evidence type="ECO:0000256" key="1">
    <source>
        <dbReference type="ARBA" id="ARBA00005291"/>
    </source>
</evidence>
<dbReference type="Proteomes" id="UP000662814">
    <property type="component" value="Chromosome"/>
</dbReference>
<sequence length="122" mass="14391">MFIEQRTYILHTGVKLADFLDAYENIGLPVQRRIQRGFLGYFVSEIGTLNQVMHLWAYDSLDDRDRRRAEVAAEPEWQRCLEIIRPMIKSMENTIYKPTSFSPIRSLPVECDDFGTAFTWQR</sequence>
<evidence type="ECO:0000313" key="4">
    <source>
        <dbReference type="Proteomes" id="UP000662814"/>
    </source>
</evidence>
<dbReference type="PANTHER" id="PTHR21017:SF17">
    <property type="entry name" value="PROTEIN NIPSNAP"/>
    <property type="match status" value="1"/>
</dbReference>
<name>A0ABX6YHL8_9MICO</name>
<proteinExistence type="inferred from homology"/>
<dbReference type="RefSeq" id="WP_166986970.1">
    <property type="nucleotide sequence ID" value="NZ_CP061169.1"/>
</dbReference>
<feature type="domain" description="NIPSNAP" evidence="2">
    <location>
        <begin position="4"/>
        <end position="103"/>
    </location>
</feature>
<gene>
    <name evidence="3" type="ORF">HCR76_16000</name>
</gene>
<protein>
    <submittedName>
        <fullName evidence="3">NIPSNAP family protein</fullName>
    </submittedName>
</protein>
<evidence type="ECO:0000259" key="2">
    <source>
        <dbReference type="Pfam" id="PF07978"/>
    </source>
</evidence>
<dbReference type="InterPro" id="IPR051557">
    <property type="entry name" value="NipSnap_domain"/>
</dbReference>
<dbReference type="EMBL" id="CP061169">
    <property type="protein sequence ID" value="QPZ38268.1"/>
    <property type="molecule type" value="Genomic_DNA"/>
</dbReference>
<organism evidence="3 4">
    <name type="scientific">Paramicrobacterium chengjingii</name>
    <dbReference type="NCBI Taxonomy" id="2769067"/>
    <lineage>
        <taxon>Bacteria</taxon>
        <taxon>Bacillati</taxon>
        <taxon>Actinomycetota</taxon>
        <taxon>Actinomycetes</taxon>
        <taxon>Micrococcales</taxon>
        <taxon>Microbacteriaceae</taxon>
        <taxon>Paramicrobacterium</taxon>
    </lineage>
</organism>
<dbReference type="InterPro" id="IPR011008">
    <property type="entry name" value="Dimeric_a/b-barrel"/>
</dbReference>
<dbReference type="InterPro" id="IPR012577">
    <property type="entry name" value="NIPSNAP"/>
</dbReference>
<dbReference type="SUPFAM" id="SSF54909">
    <property type="entry name" value="Dimeric alpha+beta barrel"/>
    <property type="match status" value="1"/>
</dbReference>
<reference evidence="3 4" key="1">
    <citation type="submission" date="2020-12" db="EMBL/GenBank/DDBJ databases">
        <title>Microbacterium sp. HY060.</title>
        <authorList>
            <person name="Zhou J."/>
        </authorList>
    </citation>
    <scope>NUCLEOTIDE SEQUENCE [LARGE SCALE GENOMIC DNA]</scope>
    <source>
        <strain evidence="3 4">HY60</strain>
    </source>
</reference>